<dbReference type="Pfam" id="PF03466">
    <property type="entry name" value="LysR_substrate"/>
    <property type="match status" value="1"/>
</dbReference>
<dbReference type="GO" id="GO:0003700">
    <property type="term" value="F:DNA-binding transcription factor activity"/>
    <property type="evidence" value="ECO:0007669"/>
    <property type="project" value="InterPro"/>
</dbReference>
<dbReference type="EMBL" id="CP013067">
    <property type="protein sequence ID" value="ALP42960.1"/>
    <property type="molecule type" value="Genomic_DNA"/>
</dbReference>
<evidence type="ECO:0000256" key="4">
    <source>
        <dbReference type="ARBA" id="ARBA00023163"/>
    </source>
</evidence>
<sequence length="299" mass="32776">MSLPPLKTLPVFVSICRHLSISQAADELCLTHSAVSQSLKSLETFLGCRLLERNTRGMQLTEPGRHFLMAVEEGLGAIGSATQRIMSRVEGEVRLNLAPTLALRWLIPRMPALQAALPDVGLQLGTYRRDELTGRRAGLDMALVSAEPNPFERYPHYPLCPDRLILVAARGTRSEPLGQLLGHTPCIGVQDPLRERDWPTWLAANGQAQRDPELMFKSSPLAIQAAIAGLGLLVTHHLFVIEELQAGLLVKLGESVVAAEYRLVALAPGGISEPARRVIQWLQQEAAALECRWAEEEGV</sequence>
<dbReference type="PROSITE" id="PS50931">
    <property type="entry name" value="HTH_LYSR"/>
    <property type="match status" value="1"/>
</dbReference>
<dbReference type="InterPro" id="IPR000847">
    <property type="entry name" value="LysR_HTH_N"/>
</dbReference>
<dbReference type="Gene3D" id="1.10.10.10">
    <property type="entry name" value="Winged helix-like DNA-binding domain superfamily/Winged helix DNA-binding domain"/>
    <property type="match status" value="1"/>
</dbReference>
<evidence type="ECO:0000313" key="6">
    <source>
        <dbReference type="EMBL" id="ALP42960.1"/>
    </source>
</evidence>
<dbReference type="InterPro" id="IPR058163">
    <property type="entry name" value="LysR-type_TF_proteobact-type"/>
</dbReference>
<evidence type="ECO:0000313" key="7">
    <source>
        <dbReference type="Proteomes" id="UP000058114"/>
    </source>
</evidence>
<dbReference type="GO" id="GO:0043565">
    <property type="term" value="F:sequence-specific DNA binding"/>
    <property type="evidence" value="ECO:0007669"/>
    <property type="project" value="TreeGrafter"/>
</dbReference>
<gene>
    <name evidence="6" type="ORF">WL1483_3541</name>
</gene>
<dbReference type="SUPFAM" id="SSF46785">
    <property type="entry name" value="Winged helix' DNA-binding domain"/>
    <property type="match status" value="1"/>
</dbReference>
<keyword evidence="4" id="KW-0804">Transcription</keyword>
<name>A0A0S2SMJ4_9GAMM</name>
<dbReference type="Proteomes" id="UP000058114">
    <property type="component" value="Chromosome"/>
</dbReference>
<evidence type="ECO:0000256" key="2">
    <source>
        <dbReference type="ARBA" id="ARBA00023015"/>
    </source>
</evidence>
<organism evidence="6 7">
    <name type="scientific">Aeromonas schubertii</name>
    <dbReference type="NCBI Taxonomy" id="652"/>
    <lineage>
        <taxon>Bacteria</taxon>
        <taxon>Pseudomonadati</taxon>
        <taxon>Pseudomonadota</taxon>
        <taxon>Gammaproteobacteria</taxon>
        <taxon>Aeromonadales</taxon>
        <taxon>Aeromonadaceae</taxon>
        <taxon>Aeromonas</taxon>
    </lineage>
</organism>
<dbReference type="SUPFAM" id="SSF53850">
    <property type="entry name" value="Periplasmic binding protein-like II"/>
    <property type="match status" value="1"/>
</dbReference>
<dbReference type="AlphaFoldDB" id="A0A0S2SMJ4"/>
<dbReference type="FunFam" id="1.10.10.10:FF:000001">
    <property type="entry name" value="LysR family transcriptional regulator"/>
    <property type="match status" value="1"/>
</dbReference>
<reference evidence="7" key="1">
    <citation type="submission" date="2015-10" db="EMBL/GenBank/DDBJ databases">
        <title>Complete Genome Sequence of Aeromonas schubertii strain WL1483.</title>
        <authorList>
            <person name="Liu L."/>
        </authorList>
    </citation>
    <scope>NUCLEOTIDE SEQUENCE [LARGE SCALE GENOMIC DNA]</scope>
    <source>
        <strain evidence="7">WL1483</strain>
    </source>
</reference>
<reference evidence="6 7" key="2">
    <citation type="journal article" date="2016" name="Genome Announc.">
        <title>Complete Genome Sequence of the Highly Virulent Aeromonas schubertii Strain WL1483, Isolated from Diseased Snakehead Fish (Channa argus) in China.</title>
        <authorList>
            <person name="Liu L."/>
            <person name="Li N."/>
            <person name="Zhang D."/>
            <person name="Fu X."/>
            <person name="Shi C."/>
            <person name="Lin Q."/>
            <person name="Hao G."/>
        </authorList>
    </citation>
    <scope>NUCLEOTIDE SEQUENCE [LARGE SCALE GENOMIC DNA]</scope>
    <source>
        <strain evidence="6 7">WL1483</strain>
    </source>
</reference>
<dbReference type="InterPro" id="IPR036388">
    <property type="entry name" value="WH-like_DNA-bd_sf"/>
</dbReference>
<evidence type="ECO:0000256" key="1">
    <source>
        <dbReference type="ARBA" id="ARBA00009437"/>
    </source>
</evidence>
<dbReference type="Gene3D" id="3.40.190.10">
    <property type="entry name" value="Periplasmic binding protein-like II"/>
    <property type="match status" value="2"/>
</dbReference>
<dbReference type="PANTHER" id="PTHR30537">
    <property type="entry name" value="HTH-TYPE TRANSCRIPTIONAL REGULATOR"/>
    <property type="match status" value="1"/>
</dbReference>
<dbReference type="PATRIC" id="fig|652.5.peg.2107"/>
<dbReference type="Pfam" id="PF00126">
    <property type="entry name" value="HTH_1"/>
    <property type="match status" value="1"/>
</dbReference>
<feature type="domain" description="HTH lysR-type" evidence="5">
    <location>
        <begin position="4"/>
        <end position="61"/>
    </location>
</feature>
<protein>
    <submittedName>
        <fullName evidence="6">Glycine cleavage operon activator, putative</fullName>
    </submittedName>
</protein>
<dbReference type="InterPro" id="IPR036390">
    <property type="entry name" value="WH_DNA-bd_sf"/>
</dbReference>
<comment type="similarity">
    <text evidence="1">Belongs to the LysR transcriptional regulatory family.</text>
</comment>
<dbReference type="GO" id="GO:0006351">
    <property type="term" value="P:DNA-templated transcription"/>
    <property type="evidence" value="ECO:0007669"/>
    <property type="project" value="TreeGrafter"/>
</dbReference>
<evidence type="ECO:0000256" key="3">
    <source>
        <dbReference type="ARBA" id="ARBA00023125"/>
    </source>
</evidence>
<dbReference type="RefSeq" id="WP_060585961.1">
    <property type="nucleotide sequence ID" value="NZ_CP013067.1"/>
</dbReference>
<dbReference type="KEGG" id="asr:WL1483_3541"/>
<dbReference type="PANTHER" id="PTHR30537:SF26">
    <property type="entry name" value="GLYCINE CLEAVAGE SYSTEM TRANSCRIPTIONAL ACTIVATOR"/>
    <property type="match status" value="1"/>
</dbReference>
<accession>A0A0S2SMJ4</accession>
<keyword evidence="2" id="KW-0805">Transcription regulation</keyword>
<keyword evidence="3" id="KW-0238">DNA-binding</keyword>
<dbReference type="InterPro" id="IPR005119">
    <property type="entry name" value="LysR_subst-bd"/>
</dbReference>
<evidence type="ECO:0000259" key="5">
    <source>
        <dbReference type="PROSITE" id="PS50931"/>
    </source>
</evidence>
<proteinExistence type="inferred from homology"/>